<name>E7A0R7_SPORE</name>
<protein>
    <submittedName>
        <fullName evidence="2">Uncharacterized protein</fullName>
    </submittedName>
</protein>
<feature type="region of interest" description="Disordered" evidence="1">
    <location>
        <begin position="548"/>
        <end position="596"/>
    </location>
</feature>
<dbReference type="OrthoDB" id="2552118at2759"/>
<sequence length="596" mass="64341">MSTTQQRGTRQSMAAASTQKTAEAMYRQPSHDRSFDSVRYPSNASQPSLSHSFTTYTESTPSSVCRPEFVDYPHSMSQSDCGASFVSEVPASYDDTSGIDDAPVSNASKPTLIKFVEPVVQREHSTGQSRLTGMKKKKMQRKAASASQHHEGEIDVDHLPILGFADSRTRYAADDAMHKETYNFPGVPPREPHLTPKHEQWNVDAIDIALEDLVLDKGKTRSNAAGEGPFADAADHTLSAMRMRANMSAMRRGAAHSVLDEAQQEDRPRASLARSHTLSDARRAPRPPSNDVPLPPVPTLPSPSTATLATLDSVTSSAIGKVEGLQPSHDHPLATPSSSEIQHTLATTRISGLVTEYNHALATPESEENVFAFRPPSLSGHGDDHTGTVRSSRAARGTGVRLNSMASSNHSSLRDMDPREVIQRARMQTLSCGLDAEISLSSLDVEAECLGSDSGGSGNSVQAEDLPPLLSNHYLQGKVDPAEFERLNRLPERVAAAAAAAAAAAGSGHRLSHKHLSKHKKTAGATSVVQHYEPISILRAEAAFLKEDAKKDKKKKDRLWTTGSSTNASTSDVSSLSDGHQRLKSFKSSMRLKNLK</sequence>
<dbReference type="AlphaFoldDB" id="E7A0R7"/>
<dbReference type="Proteomes" id="UP000008867">
    <property type="component" value="Chromosome 6"/>
</dbReference>
<feature type="compositionally biased region" description="Pro residues" evidence="1">
    <location>
        <begin position="286"/>
        <end position="301"/>
    </location>
</feature>
<evidence type="ECO:0000256" key="1">
    <source>
        <dbReference type="SAM" id="MobiDB-lite"/>
    </source>
</evidence>
<organism evidence="2 3">
    <name type="scientific">Sporisorium reilianum (strain SRZ2)</name>
    <name type="common">Maize head smut fungus</name>
    <dbReference type="NCBI Taxonomy" id="999809"/>
    <lineage>
        <taxon>Eukaryota</taxon>
        <taxon>Fungi</taxon>
        <taxon>Dikarya</taxon>
        <taxon>Basidiomycota</taxon>
        <taxon>Ustilaginomycotina</taxon>
        <taxon>Ustilaginomycetes</taxon>
        <taxon>Ustilaginales</taxon>
        <taxon>Ustilaginaceae</taxon>
        <taxon>Sporisorium</taxon>
    </lineage>
</organism>
<dbReference type="EMBL" id="FQ311471">
    <property type="protein sequence ID" value="CBQ73074.1"/>
    <property type="molecule type" value="Genomic_DNA"/>
</dbReference>
<accession>E7A0R7</accession>
<feature type="compositionally biased region" description="Low complexity" evidence="1">
    <location>
        <begin position="564"/>
        <end position="578"/>
    </location>
</feature>
<dbReference type="VEuPathDB" id="FungiDB:sr13738"/>
<evidence type="ECO:0000313" key="2">
    <source>
        <dbReference type="EMBL" id="CBQ73074.1"/>
    </source>
</evidence>
<gene>
    <name evidence="2" type="ORF">sr13738</name>
</gene>
<feature type="region of interest" description="Disordered" evidence="1">
    <location>
        <begin position="1"/>
        <end position="62"/>
    </location>
</feature>
<reference evidence="2 3" key="1">
    <citation type="journal article" date="2010" name="Science">
        <title>Pathogenicity determinants in smut fungi revealed by genome comparison.</title>
        <authorList>
            <person name="Schirawski J."/>
            <person name="Mannhaupt G."/>
            <person name="Muench K."/>
            <person name="Brefort T."/>
            <person name="Schipper K."/>
            <person name="Doehlemann G."/>
            <person name="Di Stasio M."/>
            <person name="Roessel N."/>
            <person name="Mendoza-Mendoza A."/>
            <person name="Pester D."/>
            <person name="Mueller O."/>
            <person name="Winterberg B."/>
            <person name="Meyer E."/>
            <person name="Ghareeb H."/>
            <person name="Wollenberg T."/>
            <person name="Muensterkoetter M."/>
            <person name="Wong P."/>
            <person name="Walter M."/>
            <person name="Stukenbrock E."/>
            <person name="Gueldener U."/>
            <person name="Kahmann R."/>
        </authorList>
    </citation>
    <scope>NUCLEOTIDE SEQUENCE [LARGE SCALE GENOMIC DNA]</scope>
    <source>
        <strain evidence="3">SRZ2</strain>
    </source>
</reference>
<keyword evidence="3" id="KW-1185">Reference proteome</keyword>
<feature type="compositionally biased region" description="Polar residues" evidence="1">
    <location>
        <begin position="40"/>
        <end position="62"/>
    </location>
</feature>
<feature type="compositionally biased region" description="Polar residues" evidence="1">
    <location>
        <begin position="1"/>
        <end position="21"/>
    </location>
</feature>
<dbReference type="HOGENOM" id="CLU_490120_0_0_1"/>
<dbReference type="eggNOG" id="ENOG502RCFW">
    <property type="taxonomic scope" value="Eukaryota"/>
</dbReference>
<feature type="region of interest" description="Disordered" evidence="1">
    <location>
        <begin position="252"/>
        <end position="305"/>
    </location>
</feature>
<proteinExistence type="predicted"/>
<evidence type="ECO:0000313" key="3">
    <source>
        <dbReference type="Proteomes" id="UP000008867"/>
    </source>
</evidence>